<dbReference type="Proteomes" id="UP001379235">
    <property type="component" value="Unassembled WGS sequence"/>
</dbReference>
<keyword evidence="1" id="KW-0732">Signal</keyword>
<dbReference type="SUPFAM" id="SSF53474">
    <property type="entry name" value="alpha/beta-Hydrolases"/>
    <property type="match status" value="1"/>
</dbReference>
<reference evidence="2 3" key="1">
    <citation type="submission" date="2024-03" db="EMBL/GenBank/DDBJ databases">
        <authorList>
            <person name="Jo J.-H."/>
        </authorList>
    </citation>
    <scope>NUCLEOTIDE SEQUENCE [LARGE SCALE GENOMIC DNA]</scope>
    <source>
        <strain evidence="2 3">AS3R-12</strain>
    </source>
</reference>
<name>A0ABU8S8D7_9SPHN</name>
<accession>A0ABU8S8D7</accession>
<dbReference type="InterPro" id="IPR029058">
    <property type="entry name" value="AB_hydrolase_fold"/>
</dbReference>
<protein>
    <submittedName>
        <fullName evidence="2">Alpha/beta hydrolase</fullName>
    </submittedName>
</protein>
<dbReference type="RefSeq" id="WP_339966020.1">
    <property type="nucleotide sequence ID" value="NZ_JBBHJY010000003.1"/>
</dbReference>
<keyword evidence="3" id="KW-1185">Reference proteome</keyword>
<dbReference type="GO" id="GO:0016787">
    <property type="term" value="F:hydrolase activity"/>
    <property type="evidence" value="ECO:0007669"/>
    <property type="project" value="UniProtKB-KW"/>
</dbReference>
<evidence type="ECO:0000256" key="1">
    <source>
        <dbReference type="SAM" id="SignalP"/>
    </source>
</evidence>
<dbReference type="InterPro" id="IPR006311">
    <property type="entry name" value="TAT_signal"/>
</dbReference>
<dbReference type="PROSITE" id="PS51318">
    <property type="entry name" value="TAT"/>
    <property type="match status" value="1"/>
</dbReference>
<keyword evidence="2" id="KW-0378">Hydrolase</keyword>
<feature type="chain" id="PRO_5046237938" evidence="1">
    <location>
        <begin position="24"/>
        <end position="297"/>
    </location>
</feature>
<dbReference type="EMBL" id="JBBHJY010000003">
    <property type="protein sequence ID" value="MEJ6009759.1"/>
    <property type="molecule type" value="Genomic_DNA"/>
</dbReference>
<feature type="signal peptide" evidence="1">
    <location>
        <begin position="1"/>
        <end position="23"/>
    </location>
</feature>
<gene>
    <name evidence="2" type="ORF">WG900_07495</name>
</gene>
<evidence type="ECO:0000313" key="2">
    <source>
        <dbReference type="EMBL" id="MEJ6009759.1"/>
    </source>
</evidence>
<organism evidence="2 3">
    <name type="scientific">Novosphingobium aquae</name>
    <dbReference type="NCBI Taxonomy" id="3133435"/>
    <lineage>
        <taxon>Bacteria</taxon>
        <taxon>Pseudomonadati</taxon>
        <taxon>Pseudomonadota</taxon>
        <taxon>Alphaproteobacteria</taxon>
        <taxon>Sphingomonadales</taxon>
        <taxon>Sphingomonadaceae</taxon>
        <taxon>Novosphingobium</taxon>
    </lineage>
</organism>
<dbReference type="Gene3D" id="3.40.50.1820">
    <property type="entry name" value="alpha/beta hydrolase"/>
    <property type="match status" value="1"/>
</dbReference>
<evidence type="ECO:0000313" key="3">
    <source>
        <dbReference type="Proteomes" id="UP001379235"/>
    </source>
</evidence>
<sequence>MDISRRAFSLGALLAPLAGPLGAAAPARRAFDLEGPGGRSIAITEWRPNGRKRGTILFSHGALSAPQLYEAVIGTWVADGWHVLAPLHVDSEEHPGTREFPGLASWKARIEDMRALSAHVGKRPWVAAGHSYGGLVALTMGGAAAVPPPGITGALSDANVRAVVAFSPPAPVPVLCTAEGYAKLAVPALIQTGTADNPPAGPGLAPVPGSWKGHLAPYDAAAPGGNRYGLVLEGVDHYFGGLICRYEVPGPQQVARLEDAKRISTQFLRAFGAGDRAAMRLLDRQVSDAMPVQLLRK</sequence>
<comment type="caution">
    <text evidence="2">The sequence shown here is derived from an EMBL/GenBank/DDBJ whole genome shotgun (WGS) entry which is preliminary data.</text>
</comment>
<proteinExistence type="predicted"/>